<evidence type="ECO:0000256" key="1">
    <source>
        <dbReference type="ARBA" id="ARBA00023002"/>
    </source>
</evidence>
<evidence type="ECO:0000313" key="4">
    <source>
        <dbReference type="Proteomes" id="UP000237752"/>
    </source>
</evidence>
<organism evidence="3 4">
    <name type="scientific">Antricoccus suffuscus</name>
    <dbReference type="NCBI Taxonomy" id="1629062"/>
    <lineage>
        <taxon>Bacteria</taxon>
        <taxon>Bacillati</taxon>
        <taxon>Actinomycetota</taxon>
        <taxon>Actinomycetes</taxon>
        <taxon>Geodermatophilales</taxon>
        <taxon>Antricoccaceae</taxon>
        <taxon>Antricoccus</taxon>
    </lineage>
</organism>
<dbReference type="RefSeq" id="WP_146135385.1">
    <property type="nucleotide sequence ID" value="NZ_PVUE01000011.1"/>
</dbReference>
<dbReference type="Proteomes" id="UP000237752">
    <property type="component" value="Unassembled WGS sequence"/>
</dbReference>
<accession>A0A2T0ZXV9</accession>
<dbReference type="OrthoDB" id="3194817at2"/>
<dbReference type="InterPro" id="IPR051267">
    <property type="entry name" value="STEAP_metalloreductase"/>
</dbReference>
<protein>
    <recommendedName>
        <fullName evidence="2">Pyrroline-5-carboxylate reductase catalytic N-terminal domain-containing protein</fullName>
    </recommendedName>
</protein>
<dbReference type="Pfam" id="PF03807">
    <property type="entry name" value="F420_oxidored"/>
    <property type="match status" value="1"/>
</dbReference>
<keyword evidence="4" id="KW-1185">Reference proteome</keyword>
<sequence length="202" mass="20834">MRIAVLGTGHMATTLASGFISAGHTAIFGSRDPQAHPELAAPVMATAAAMRDADLVVNALQASFSLEALTPLADDLAGKVLLDIGNAVSPAFELLYPNESLGELLQAALPATKVVKSLNTLPGTLAVAPHSISEATSVFLSGDDIEAKELVSALLADLGWGPAAQVDLGGIASARGAEHYFVLFAAMMQSFRGAPFNIRVVR</sequence>
<gene>
    <name evidence="3" type="ORF">CLV47_11156</name>
</gene>
<dbReference type="AlphaFoldDB" id="A0A2T0ZXV9"/>
<keyword evidence="1" id="KW-0560">Oxidoreductase</keyword>
<dbReference type="InterPro" id="IPR028939">
    <property type="entry name" value="P5C_Rdtase_cat_N"/>
</dbReference>
<evidence type="ECO:0000259" key="2">
    <source>
        <dbReference type="Pfam" id="PF03807"/>
    </source>
</evidence>
<dbReference type="PANTHER" id="PTHR14239">
    <property type="entry name" value="DUDULIN-RELATED"/>
    <property type="match status" value="1"/>
</dbReference>
<dbReference type="Gene3D" id="3.40.50.720">
    <property type="entry name" value="NAD(P)-binding Rossmann-like Domain"/>
    <property type="match status" value="1"/>
</dbReference>
<feature type="domain" description="Pyrroline-5-carboxylate reductase catalytic N-terminal" evidence="2">
    <location>
        <begin position="2"/>
        <end position="86"/>
    </location>
</feature>
<reference evidence="3 4" key="1">
    <citation type="submission" date="2018-03" db="EMBL/GenBank/DDBJ databases">
        <title>Genomic Encyclopedia of Archaeal and Bacterial Type Strains, Phase II (KMG-II): from individual species to whole genera.</title>
        <authorList>
            <person name="Goeker M."/>
        </authorList>
    </citation>
    <scope>NUCLEOTIDE SEQUENCE [LARGE SCALE GENOMIC DNA]</scope>
    <source>
        <strain evidence="3 4">DSM 100065</strain>
    </source>
</reference>
<dbReference type="SUPFAM" id="SSF51735">
    <property type="entry name" value="NAD(P)-binding Rossmann-fold domains"/>
    <property type="match status" value="1"/>
</dbReference>
<proteinExistence type="predicted"/>
<dbReference type="EMBL" id="PVUE01000011">
    <property type="protein sequence ID" value="PRZ41180.1"/>
    <property type="molecule type" value="Genomic_DNA"/>
</dbReference>
<name>A0A2T0ZXV9_9ACTN</name>
<dbReference type="InterPro" id="IPR036291">
    <property type="entry name" value="NAD(P)-bd_dom_sf"/>
</dbReference>
<comment type="caution">
    <text evidence="3">The sequence shown here is derived from an EMBL/GenBank/DDBJ whole genome shotgun (WGS) entry which is preliminary data.</text>
</comment>
<evidence type="ECO:0000313" key="3">
    <source>
        <dbReference type="EMBL" id="PRZ41180.1"/>
    </source>
</evidence>
<dbReference type="GO" id="GO:0016491">
    <property type="term" value="F:oxidoreductase activity"/>
    <property type="evidence" value="ECO:0007669"/>
    <property type="project" value="UniProtKB-KW"/>
</dbReference>